<protein>
    <recommendedName>
        <fullName evidence="3">Chromo domain-containing protein</fullName>
    </recommendedName>
</protein>
<feature type="region of interest" description="Disordered" evidence="2">
    <location>
        <begin position="69"/>
        <end position="107"/>
    </location>
</feature>
<dbReference type="InterPro" id="IPR016197">
    <property type="entry name" value="Chromo-like_dom_sf"/>
</dbReference>
<dbReference type="InterPro" id="IPR036397">
    <property type="entry name" value="RNaseH_sf"/>
</dbReference>
<evidence type="ECO:0000259" key="3">
    <source>
        <dbReference type="PROSITE" id="PS50013"/>
    </source>
</evidence>
<comment type="caution">
    <text evidence="4">The sequence shown here is derived from an EMBL/GenBank/DDBJ whole genome shotgun (WGS) entry which is preliminary data.</text>
</comment>
<dbReference type="InterPro" id="IPR023780">
    <property type="entry name" value="Chromo_domain"/>
</dbReference>
<dbReference type="AlphaFoldDB" id="A0AAE0UMX9"/>
<dbReference type="EMBL" id="JAUCMX010000022">
    <property type="protein sequence ID" value="KAK3513179.1"/>
    <property type="molecule type" value="Genomic_DNA"/>
</dbReference>
<gene>
    <name evidence="4" type="ORF">QTP70_009774</name>
</gene>
<dbReference type="GO" id="GO:0003676">
    <property type="term" value="F:nucleic acid binding"/>
    <property type="evidence" value="ECO:0007669"/>
    <property type="project" value="InterPro"/>
</dbReference>
<name>A0AAE0UMX9_9TELE</name>
<sequence>MDYVEPPPPLDIDGSPAYRVHALLDSRRVRSRLQYLVDWEGYGPEECSWRDAADILDPSLSEDFHRDHQDKAALWPRGRPRRRTPGGVPRGGALSRSVQDLVTRGSPRPTFDALPCCRMSINTERTSGSVRNESKFEVLFGKLGRHVIRTKEDKDNPSCYQRSVQKPASLMVWGCMSACGMGRLHIWKGTISAESVGQMAKDQKGDGLDVRGPE</sequence>
<keyword evidence="5" id="KW-1185">Reference proteome</keyword>
<dbReference type="Pfam" id="PF00385">
    <property type="entry name" value="Chromo"/>
    <property type="match status" value="1"/>
</dbReference>
<comment type="subcellular location">
    <subcellularLocation>
        <location evidence="1">Nucleus</location>
    </subcellularLocation>
</comment>
<evidence type="ECO:0000313" key="4">
    <source>
        <dbReference type="EMBL" id="KAK3513179.1"/>
    </source>
</evidence>
<dbReference type="SMART" id="SM00298">
    <property type="entry name" value="CHROMO"/>
    <property type="match status" value="1"/>
</dbReference>
<evidence type="ECO:0000313" key="5">
    <source>
        <dbReference type="Proteomes" id="UP001274896"/>
    </source>
</evidence>
<reference evidence="4" key="1">
    <citation type="submission" date="2023-06" db="EMBL/GenBank/DDBJ databases">
        <title>Male Hemibagrus guttatus genome.</title>
        <authorList>
            <person name="Bian C."/>
        </authorList>
    </citation>
    <scope>NUCLEOTIDE SEQUENCE</scope>
    <source>
        <strain evidence="4">Male_cb2023</strain>
        <tissue evidence="4">Muscle</tissue>
    </source>
</reference>
<dbReference type="PROSITE" id="PS50013">
    <property type="entry name" value="CHROMO_2"/>
    <property type="match status" value="1"/>
</dbReference>
<feature type="domain" description="Chromo" evidence="3">
    <location>
        <begin position="18"/>
        <end position="69"/>
    </location>
</feature>
<dbReference type="SUPFAM" id="SSF54160">
    <property type="entry name" value="Chromo domain-like"/>
    <property type="match status" value="1"/>
</dbReference>
<evidence type="ECO:0000256" key="2">
    <source>
        <dbReference type="SAM" id="MobiDB-lite"/>
    </source>
</evidence>
<accession>A0AAE0UMX9</accession>
<dbReference type="Proteomes" id="UP001274896">
    <property type="component" value="Unassembled WGS sequence"/>
</dbReference>
<dbReference type="Gene3D" id="3.30.420.10">
    <property type="entry name" value="Ribonuclease H-like superfamily/Ribonuclease H"/>
    <property type="match status" value="1"/>
</dbReference>
<dbReference type="Gene3D" id="2.40.50.40">
    <property type="match status" value="1"/>
</dbReference>
<evidence type="ECO:0000256" key="1">
    <source>
        <dbReference type="ARBA" id="ARBA00004123"/>
    </source>
</evidence>
<organism evidence="4 5">
    <name type="scientific">Hemibagrus guttatus</name>
    <dbReference type="NCBI Taxonomy" id="175788"/>
    <lineage>
        <taxon>Eukaryota</taxon>
        <taxon>Metazoa</taxon>
        <taxon>Chordata</taxon>
        <taxon>Craniata</taxon>
        <taxon>Vertebrata</taxon>
        <taxon>Euteleostomi</taxon>
        <taxon>Actinopterygii</taxon>
        <taxon>Neopterygii</taxon>
        <taxon>Teleostei</taxon>
        <taxon>Ostariophysi</taxon>
        <taxon>Siluriformes</taxon>
        <taxon>Bagridae</taxon>
        <taxon>Hemibagrus</taxon>
    </lineage>
</organism>
<dbReference type="GO" id="GO:0005634">
    <property type="term" value="C:nucleus"/>
    <property type="evidence" value="ECO:0007669"/>
    <property type="project" value="UniProtKB-SubCell"/>
</dbReference>
<dbReference type="InterPro" id="IPR000953">
    <property type="entry name" value="Chromo/chromo_shadow_dom"/>
</dbReference>
<proteinExistence type="predicted"/>